<reference evidence="2 3" key="1">
    <citation type="submission" date="2020-03" db="EMBL/GenBank/DDBJ databases">
        <title>Whole genome shotgun sequence of Phytohabitans flavus NBRC 107702.</title>
        <authorList>
            <person name="Komaki H."/>
            <person name="Tamura T."/>
        </authorList>
    </citation>
    <scope>NUCLEOTIDE SEQUENCE [LARGE SCALE GENOMIC DNA]</scope>
    <source>
        <strain evidence="2 3">NBRC 107702</strain>
    </source>
</reference>
<sequence>MGHSAGGTLATLYAARHPDRVRRLVLLNPSPRVVGLDIADADRREVAESRRGEDWFPEAFTAFERIWAGQATAAEWGAIAPFSYGRWDAVSQAANAREASLTNGDAAAVYYSAGAIDPAAVRAALAGLGASVLLVAGEYDVGLPPKRAADFAGMFARAELAVAPGAGHFPWLDDPQWLVATLSGFLRQDA</sequence>
<reference evidence="2 3" key="2">
    <citation type="submission" date="2020-03" db="EMBL/GenBank/DDBJ databases">
        <authorList>
            <person name="Ichikawa N."/>
            <person name="Kimura A."/>
            <person name="Kitahashi Y."/>
            <person name="Uohara A."/>
        </authorList>
    </citation>
    <scope>NUCLEOTIDE SEQUENCE [LARGE SCALE GENOMIC DNA]</scope>
    <source>
        <strain evidence="2 3">NBRC 107702</strain>
    </source>
</reference>
<organism evidence="2 3">
    <name type="scientific">Phytohabitans flavus</name>
    <dbReference type="NCBI Taxonomy" id="1076124"/>
    <lineage>
        <taxon>Bacteria</taxon>
        <taxon>Bacillati</taxon>
        <taxon>Actinomycetota</taxon>
        <taxon>Actinomycetes</taxon>
        <taxon>Micromonosporales</taxon>
        <taxon>Micromonosporaceae</taxon>
    </lineage>
</organism>
<dbReference type="SUPFAM" id="SSF53474">
    <property type="entry name" value="alpha/beta-Hydrolases"/>
    <property type="match status" value="1"/>
</dbReference>
<dbReference type="AlphaFoldDB" id="A0A6F8XPA7"/>
<evidence type="ECO:0000313" key="3">
    <source>
        <dbReference type="Proteomes" id="UP000502508"/>
    </source>
</evidence>
<dbReference type="GO" id="GO:0003824">
    <property type="term" value="F:catalytic activity"/>
    <property type="evidence" value="ECO:0007669"/>
    <property type="project" value="UniProtKB-ARBA"/>
</dbReference>
<gene>
    <name evidence="2" type="ORF">Pflav_020660</name>
</gene>
<proteinExistence type="predicted"/>
<dbReference type="InterPro" id="IPR000073">
    <property type="entry name" value="AB_hydrolase_1"/>
</dbReference>
<dbReference type="Gene3D" id="3.40.50.1820">
    <property type="entry name" value="alpha/beta hydrolase"/>
    <property type="match status" value="1"/>
</dbReference>
<dbReference type="InterPro" id="IPR029058">
    <property type="entry name" value="AB_hydrolase_fold"/>
</dbReference>
<protein>
    <recommendedName>
        <fullName evidence="1">AB hydrolase-1 domain-containing protein</fullName>
    </recommendedName>
</protein>
<dbReference type="InterPro" id="IPR050228">
    <property type="entry name" value="Carboxylesterase_BioH"/>
</dbReference>
<name>A0A6F8XPA7_9ACTN</name>
<dbReference type="Proteomes" id="UP000502508">
    <property type="component" value="Chromosome"/>
</dbReference>
<dbReference type="KEGG" id="pfla:Pflav_020660"/>
<dbReference type="Pfam" id="PF00561">
    <property type="entry name" value="Abhydrolase_1"/>
    <property type="match status" value="1"/>
</dbReference>
<evidence type="ECO:0000313" key="2">
    <source>
        <dbReference type="EMBL" id="BCB75656.1"/>
    </source>
</evidence>
<dbReference type="PANTHER" id="PTHR43194">
    <property type="entry name" value="HYDROLASE ALPHA/BETA FOLD FAMILY"/>
    <property type="match status" value="1"/>
</dbReference>
<evidence type="ECO:0000259" key="1">
    <source>
        <dbReference type="Pfam" id="PF00561"/>
    </source>
</evidence>
<dbReference type="EMBL" id="AP022870">
    <property type="protein sequence ID" value="BCB75656.1"/>
    <property type="molecule type" value="Genomic_DNA"/>
</dbReference>
<feature type="domain" description="AB hydrolase-1" evidence="1">
    <location>
        <begin position="1"/>
        <end position="175"/>
    </location>
</feature>
<keyword evidence="3" id="KW-1185">Reference proteome</keyword>
<dbReference type="PANTHER" id="PTHR43194:SF2">
    <property type="entry name" value="PEROXISOMAL MEMBRANE PROTEIN LPX1"/>
    <property type="match status" value="1"/>
</dbReference>
<accession>A0A6F8XPA7</accession>